<accession>A0A1H5XX58</accession>
<dbReference type="PROSITE" id="PS51186">
    <property type="entry name" value="GNAT"/>
    <property type="match status" value="1"/>
</dbReference>
<organism evidence="8 9">
    <name type="scientific">Vibrio hangzhouensis</name>
    <dbReference type="NCBI Taxonomy" id="462991"/>
    <lineage>
        <taxon>Bacteria</taxon>
        <taxon>Pseudomonadati</taxon>
        <taxon>Pseudomonadota</taxon>
        <taxon>Gammaproteobacteria</taxon>
        <taxon>Vibrionales</taxon>
        <taxon>Vibrionaceae</taxon>
        <taxon>Vibrio</taxon>
    </lineage>
</organism>
<dbReference type="InterPro" id="IPR000182">
    <property type="entry name" value="GNAT_dom"/>
</dbReference>
<evidence type="ECO:0000256" key="3">
    <source>
        <dbReference type="ARBA" id="ARBA00038502"/>
    </source>
</evidence>
<keyword evidence="1 8" id="KW-0808">Transferase</keyword>
<evidence type="ECO:0000259" key="7">
    <source>
        <dbReference type="PROSITE" id="PS51186"/>
    </source>
</evidence>
<keyword evidence="8" id="KW-0687">Ribonucleoprotein</keyword>
<keyword evidence="9" id="KW-1185">Reference proteome</keyword>
<dbReference type="Proteomes" id="UP000236721">
    <property type="component" value="Unassembled WGS sequence"/>
</dbReference>
<comment type="similarity">
    <text evidence="3">Belongs to the acetyltransferase family. RimJ subfamily.</text>
</comment>
<dbReference type="GO" id="GO:0005840">
    <property type="term" value="C:ribosome"/>
    <property type="evidence" value="ECO:0007669"/>
    <property type="project" value="UniProtKB-KW"/>
</dbReference>
<dbReference type="FunFam" id="3.40.630.30:FF:000005">
    <property type="entry name" value="Ribosomal protein alanine acetyltransferase"/>
    <property type="match status" value="1"/>
</dbReference>
<dbReference type="SUPFAM" id="SSF55729">
    <property type="entry name" value="Acyl-CoA N-acyltransferases (Nat)"/>
    <property type="match status" value="1"/>
</dbReference>
<keyword evidence="2" id="KW-0012">Acyltransferase</keyword>
<evidence type="ECO:0000256" key="1">
    <source>
        <dbReference type="ARBA" id="ARBA00022679"/>
    </source>
</evidence>
<dbReference type="PANTHER" id="PTHR43792">
    <property type="entry name" value="GNAT FAMILY, PUTATIVE (AFU_ORTHOLOGUE AFUA_3G00765)-RELATED-RELATED"/>
    <property type="match status" value="1"/>
</dbReference>
<keyword evidence="8" id="KW-0689">Ribosomal protein</keyword>
<evidence type="ECO:0000313" key="8">
    <source>
        <dbReference type="EMBL" id="SEG16037.1"/>
    </source>
</evidence>
<dbReference type="InterPro" id="IPR051531">
    <property type="entry name" value="N-acetyltransferase"/>
</dbReference>
<dbReference type="OrthoDB" id="9801669at2"/>
<evidence type="ECO:0000256" key="4">
    <source>
        <dbReference type="ARBA" id="ARBA00039124"/>
    </source>
</evidence>
<protein>
    <recommendedName>
        <fullName evidence="6">[Ribosomal protein uS5]-alanine N-acetyltransferase</fullName>
        <ecNumber evidence="4">2.3.1.267</ecNumber>
    </recommendedName>
</protein>
<dbReference type="EMBL" id="FNVG01000008">
    <property type="protein sequence ID" value="SEG16037.1"/>
    <property type="molecule type" value="Genomic_DNA"/>
</dbReference>
<evidence type="ECO:0000256" key="2">
    <source>
        <dbReference type="ARBA" id="ARBA00023315"/>
    </source>
</evidence>
<evidence type="ECO:0000256" key="6">
    <source>
        <dbReference type="ARBA" id="ARBA00074015"/>
    </source>
</evidence>
<reference evidence="9" key="1">
    <citation type="submission" date="2016-10" db="EMBL/GenBank/DDBJ databases">
        <authorList>
            <person name="Varghese N."/>
            <person name="Submissions S."/>
        </authorList>
    </citation>
    <scope>NUCLEOTIDE SEQUENCE [LARGE SCALE GENOMIC DNA]</scope>
    <source>
        <strain evidence="9">CGMCC 1.7062</strain>
    </source>
</reference>
<dbReference type="GO" id="GO:0008999">
    <property type="term" value="F:protein-N-terminal-alanine acetyltransferase activity"/>
    <property type="evidence" value="ECO:0007669"/>
    <property type="project" value="UniProtKB-EC"/>
</dbReference>
<feature type="domain" description="N-acetyltransferase" evidence="7">
    <location>
        <begin position="17"/>
        <end position="187"/>
    </location>
</feature>
<evidence type="ECO:0000313" key="9">
    <source>
        <dbReference type="Proteomes" id="UP000236721"/>
    </source>
</evidence>
<dbReference type="Gene3D" id="3.40.630.30">
    <property type="match status" value="1"/>
</dbReference>
<dbReference type="AlphaFoldDB" id="A0A1H5XX58"/>
<dbReference type="PANTHER" id="PTHR43792:SF8">
    <property type="entry name" value="[RIBOSOMAL PROTEIN US5]-ALANINE N-ACETYLTRANSFERASE"/>
    <property type="match status" value="1"/>
</dbReference>
<name>A0A1H5XX58_9VIBR</name>
<dbReference type="Pfam" id="PF13302">
    <property type="entry name" value="Acetyltransf_3"/>
    <property type="match status" value="1"/>
</dbReference>
<sequence length="192" mass="22237">MEDLSSAVQLHRREGNILVRTSRPSDAYTIARYFQDNRQFLEPWEPKRDEDFYKVDSWAGKLVKLEELHRLGLAYYCLIFDADTNQMQGTISFSNLVRFPFHSCNLGYSLAESAQGKGTMRKALSMALPYMFDVQKMHRIAASYMPHNLRSEAVLTAMGFEREGYAKDYLLINGQWQDHVLTALHNPDWESS</sequence>
<dbReference type="GO" id="GO:0005737">
    <property type="term" value="C:cytoplasm"/>
    <property type="evidence" value="ECO:0007669"/>
    <property type="project" value="TreeGrafter"/>
</dbReference>
<evidence type="ECO:0000256" key="5">
    <source>
        <dbReference type="ARBA" id="ARBA00048922"/>
    </source>
</evidence>
<dbReference type="EC" id="2.3.1.267" evidence="4"/>
<gene>
    <name evidence="8" type="ORF">SAMN04488244_10815</name>
</gene>
<dbReference type="InterPro" id="IPR016181">
    <property type="entry name" value="Acyl_CoA_acyltransferase"/>
</dbReference>
<proteinExistence type="inferred from homology"/>
<dbReference type="NCBIfam" id="NF008072">
    <property type="entry name" value="PRK10809.1"/>
    <property type="match status" value="1"/>
</dbReference>
<comment type="catalytic activity">
    <reaction evidence="5">
        <text>N-terminal L-alanyl-[ribosomal protein uS5] + acetyl-CoA = N-terminal N(alpha)-acetyl-L-alanyl-[ribosomal protein uS5] + CoA + H(+)</text>
        <dbReference type="Rhea" id="RHEA:43752"/>
        <dbReference type="Rhea" id="RHEA-COMP:10672"/>
        <dbReference type="Rhea" id="RHEA-COMP:10673"/>
        <dbReference type="ChEBI" id="CHEBI:15378"/>
        <dbReference type="ChEBI" id="CHEBI:57287"/>
        <dbReference type="ChEBI" id="CHEBI:57288"/>
        <dbReference type="ChEBI" id="CHEBI:64718"/>
        <dbReference type="ChEBI" id="CHEBI:83683"/>
        <dbReference type="EC" id="2.3.1.267"/>
    </reaction>
</comment>
<dbReference type="RefSeq" id="WP_103880156.1">
    <property type="nucleotide sequence ID" value="NZ_FNVG01000008.1"/>
</dbReference>